<dbReference type="Proteomes" id="UP000008370">
    <property type="component" value="Unassembled WGS sequence"/>
</dbReference>
<proteinExistence type="predicted"/>
<name>K5VM85_PHACS</name>
<dbReference type="AlphaFoldDB" id="K5VM85"/>
<reference evidence="1 2" key="1">
    <citation type="journal article" date="2012" name="BMC Genomics">
        <title>Comparative genomics of the white-rot fungi, Phanerochaete carnosa and P. chrysosporium, to elucidate the genetic basis of the distinct wood types they colonize.</title>
        <authorList>
            <person name="Suzuki H."/>
            <person name="MacDonald J."/>
            <person name="Syed K."/>
            <person name="Salamov A."/>
            <person name="Hori C."/>
            <person name="Aerts A."/>
            <person name="Henrissat B."/>
            <person name="Wiebenga A."/>
            <person name="vanKuyk P.A."/>
            <person name="Barry K."/>
            <person name="Lindquist E."/>
            <person name="LaButti K."/>
            <person name="Lapidus A."/>
            <person name="Lucas S."/>
            <person name="Coutinho P."/>
            <person name="Gong Y."/>
            <person name="Samejima M."/>
            <person name="Mahadevan R."/>
            <person name="Abou-Zaid M."/>
            <person name="de Vries R.P."/>
            <person name="Igarashi K."/>
            <person name="Yadav J.S."/>
            <person name="Grigoriev I.V."/>
            <person name="Master E.R."/>
        </authorList>
    </citation>
    <scope>NUCLEOTIDE SEQUENCE [LARGE SCALE GENOMIC DNA]</scope>
    <source>
        <strain evidence="1 2">HHB-10118-sp</strain>
    </source>
</reference>
<evidence type="ECO:0000313" key="1">
    <source>
        <dbReference type="EMBL" id="EKM52563.1"/>
    </source>
</evidence>
<keyword evidence="2" id="KW-1185">Reference proteome</keyword>
<protein>
    <submittedName>
        <fullName evidence="1">Uncharacterized protein</fullName>
    </submittedName>
</protein>
<dbReference type="EMBL" id="JH930475">
    <property type="protein sequence ID" value="EKM52563.1"/>
    <property type="molecule type" value="Genomic_DNA"/>
</dbReference>
<feature type="non-terminal residue" evidence="1">
    <location>
        <position position="97"/>
    </location>
</feature>
<dbReference type="InParanoid" id="K5VM85"/>
<feature type="non-terminal residue" evidence="1">
    <location>
        <position position="1"/>
    </location>
</feature>
<dbReference type="KEGG" id="pco:PHACADRAFT_48832"/>
<dbReference type="HOGENOM" id="CLU_157667_1_0_1"/>
<dbReference type="OrthoDB" id="2753243at2759"/>
<dbReference type="GeneID" id="18919923"/>
<dbReference type="RefSeq" id="XP_007398555.1">
    <property type="nucleotide sequence ID" value="XM_007398493.1"/>
</dbReference>
<organism evidence="1 2">
    <name type="scientific">Phanerochaete carnosa (strain HHB-10118-sp)</name>
    <name type="common">White-rot fungus</name>
    <name type="synonym">Peniophora carnosa</name>
    <dbReference type="NCBI Taxonomy" id="650164"/>
    <lineage>
        <taxon>Eukaryota</taxon>
        <taxon>Fungi</taxon>
        <taxon>Dikarya</taxon>
        <taxon>Basidiomycota</taxon>
        <taxon>Agaricomycotina</taxon>
        <taxon>Agaricomycetes</taxon>
        <taxon>Polyporales</taxon>
        <taxon>Phanerochaetaceae</taxon>
        <taxon>Phanerochaete</taxon>
    </lineage>
</organism>
<sequence length="97" mass="11207">VEFAFNSQHDCSAANCTVSGTRMAVQEREASGREEGYLEHKHSPADWFIINMHGFHNAHLLRAVLPRQLTRPVLLYPDRWAKHKEQAKRLREVNTAK</sequence>
<gene>
    <name evidence="1" type="ORF">PHACADRAFT_48832</name>
</gene>
<accession>K5VM85</accession>
<evidence type="ECO:0000313" key="2">
    <source>
        <dbReference type="Proteomes" id="UP000008370"/>
    </source>
</evidence>
<dbReference type="STRING" id="650164.K5VM85"/>